<dbReference type="SUPFAM" id="SSF81606">
    <property type="entry name" value="PP2C-like"/>
    <property type="match status" value="1"/>
</dbReference>
<dbReference type="PROSITE" id="PS51746">
    <property type="entry name" value="PPM_2"/>
    <property type="match status" value="1"/>
</dbReference>
<dbReference type="Proteomes" id="UP000256869">
    <property type="component" value="Unassembled WGS sequence"/>
</dbReference>
<dbReference type="Pfam" id="PF13672">
    <property type="entry name" value="PP2C_2"/>
    <property type="match status" value="1"/>
</dbReference>
<organism evidence="2 3">
    <name type="scientific">Cohnella lupini</name>
    <dbReference type="NCBI Taxonomy" id="1294267"/>
    <lineage>
        <taxon>Bacteria</taxon>
        <taxon>Bacillati</taxon>
        <taxon>Bacillota</taxon>
        <taxon>Bacilli</taxon>
        <taxon>Bacillales</taxon>
        <taxon>Paenibacillaceae</taxon>
        <taxon>Cohnella</taxon>
    </lineage>
</organism>
<evidence type="ECO:0000259" key="1">
    <source>
        <dbReference type="PROSITE" id="PS51746"/>
    </source>
</evidence>
<feature type="domain" description="PPM-type phosphatase" evidence="1">
    <location>
        <begin position="7"/>
        <end position="269"/>
    </location>
</feature>
<dbReference type="Gene3D" id="3.60.40.10">
    <property type="entry name" value="PPM-type phosphatase domain"/>
    <property type="match status" value="1"/>
</dbReference>
<gene>
    <name evidence="2" type="ORF">DFP95_1047</name>
</gene>
<dbReference type="InterPro" id="IPR001932">
    <property type="entry name" value="PPM-type_phosphatase-like_dom"/>
</dbReference>
<dbReference type="EMBL" id="QRDY01000004">
    <property type="protein sequence ID" value="RED63014.1"/>
    <property type="molecule type" value="Genomic_DNA"/>
</dbReference>
<protein>
    <submittedName>
        <fullName evidence="2">Protein phosphatase</fullName>
    </submittedName>
</protein>
<name>A0A3D9IMK7_9BACL</name>
<dbReference type="AlphaFoldDB" id="A0A3D9IMK7"/>
<dbReference type="InterPro" id="IPR036457">
    <property type="entry name" value="PPM-type-like_dom_sf"/>
</dbReference>
<evidence type="ECO:0000313" key="3">
    <source>
        <dbReference type="Proteomes" id="UP000256869"/>
    </source>
</evidence>
<keyword evidence="3" id="KW-1185">Reference proteome</keyword>
<dbReference type="RefSeq" id="WP_181907334.1">
    <property type="nucleotide sequence ID" value="NZ_QRDY01000004.1"/>
</dbReference>
<accession>A0A3D9IMK7</accession>
<evidence type="ECO:0000313" key="2">
    <source>
        <dbReference type="EMBL" id="RED63014.1"/>
    </source>
</evidence>
<proteinExistence type="predicted"/>
<sequence>MNKRYWEYGISTDKGPYKQINEDSCFLRLESVGPKQDCALAVVADGMGGYGAGDQASQLAVDHVKAWWAERIHEVAALDNPHPLLNDEMLHVTRKINDELCGYSRSRSMTPGTTLSILIIIHSRYYLYHTGDSRIYVIAGQGSPEANDESPTRMRQLSMDHSWVAEEVRQGRLHSSMMNSHPRRNVLTHCLGIDESLELFQATGQVRLNDLFLLCSDGFYSIFQDEEILRNTKLYIQQYGRLQSVSDRLVQLACELGTTDNVSMVLIRARAEEQTKAKAFIRKLFKHKGS</sequence>
<reference evidence="2 3" key="1">
    <citation type="submission" date="2018-07" db="EMBL/GenBank/DDBJ databases">
        <title>Genomic Encyclopedia of Type Strains, Phase III (KMG-III): the genomes of soil and plant-associated and newly described type strains.</title>
        <authorList>
            <person name="Whitman W."/>
        </authorList>
    </citation>
    <scope>NUCLEOTIDE SEQUENCE [LARGE SCALE GENOMIC DNA]</scope>
    <source>
        <strain evidence="2 3">CECT 8236</strain>
    </source>
</reference>
<comment type="caution">
    <text evidence="2">The sequence shown here is derived from an EMBL/GenBank/DDBJ whole genome shotgun (WGS) entry which is preliminary data.</text>
</comment>
<dbReference type="CDD" id="cd00143">
    <property type="entry name" value="PP2Cc"/>
    <property type="match status" value="1"/>
</dbReference>
<dbReference type="SMART" id="SM00332">
    <property type="entry name" value="PP2Cc"/>
    <property type="match status" value="1"/>
</dbReference>
<dbReference type="SMART" id="SM00331">
    <property type="entry name" value="PP2C_SIG"/>
    <property type="match status" value="1"/>
</dbReference>